<dbReference type="SUPFAM" id="SSF50104">
    <property type="entry name" value="Translation proteins SH3-like domain"/>
    <property type="match status" value="1"/>
</dbReference>
<keyword evidence="5 8" id="KW-0689">Ribosomal protein</keyword>
<dbReference type="GO" id="GO:0006412">
    <property type="term" value="P:translation"/>
    <property type="evidence" value="ECO:0007669"/>
    <property type="project" value="InterPro"/>
</dbReference>
<keyword evidence="6" id="KW-0687">Ribonucleoprotein</keyword>
<keyword evidence="3" id="KW-0150">Chloroplast</keyword>
<evidence type="ECO:0000256" key="5">
    <source>
        <dbReference type="ARBA" id="ARBA00022980"/>
    </source>
</evidence>
<evidence type="ECO:0000256" key="3">
    <source>
        <dbReference type="ARBA" id="ARBA00022528"/>
    </source>
</evidence>
<evidence type="ECO:0000256" key="6">
    <source>
        <dbReference type="ARBA" id="ARBA00023274"/>
    </source>
</evidence>
<sequence>MTKHSLKRNEESSMKLNKTHLLSLFNQIPKATIPQLAVGDTVRIGILLVEGNKERTQYFEGTIISYKTRAGQPIILVRKLSQGIGVEKTFLLASPKVVSVERKKLSKVRRAKLYFLRGLNGSKPRKLKDQSWKLKDAS</sequence>
<evidence type="ECO:0000256" key="4">
    <source>
        <dbReference type="ARBA" id="ARBA00022640"/>
    </source>
</evidence>
<dbReference type="AlphaFoldDB" id="A0A451FLZ3"/>
<evidence type="ECO:0000313" key="8">
    <source>
        <dbReference type="EMBL" id="QAA11404.1"/>
    </source>
</evidence>
<dbReference type="GeneID" id="38947455"/>
<dbReference type="InterPro" id="IPR001857">
    <property type="entry name" value="Ribosomal_bL19"/>
</dbReference>
<evidence type="ECO:0000256" key="7">
    <source>
        <dbReference type="ARBA" id="ARBA00035376"/>
    </source>
</evidence>
<dbReference type="GO" id="GO:0003735">
    <property type="term" value="F:structural constituent of ribosome"/>
    <property type="evidence" value="ECO:0007669"/>
    <property type="project" value="InterPro"/>
</dbReference>
<organism evidence="8">
    <name type="scientific">Eustigmatophyceae sp. Bat 8/9-7w</name>
    <dbReference type="NCBI Taxonomy" id="2506144"/>
    <lineage>
        <taxon>Eukaryota</taxon>
        <taxon>Sar</taxon>
        <taxon>Stramenopiles</taxon>
        <taxon>Ochrophyta</taxon>
        <taxon>Eustigmatophyceae</taxon>
    </lineage>
</organism>
<dbReference type="InterPro" id="IPR038657">
    <property type="entry name" value="Ribosomal_bL19_sf"/>
</dbReference>
<geneLocation type="plastid" evidence="8"/>
<proteinExistence type="inferred from homology"/>
<dbReference type="PANTHER" id="PTHR15680:SF9">
    <property type="entry name" value="LARGE RIBOSOMAL SUBUNIT PROTEIN BL19M"/>
    <property type="match status" value="1"/>
</dbReference>
<dbReference type="Pfam" id="PF01245">
    <property type="entry name" value="Ribosomal_L19"/>
    <property type="match status" value="1"/>
</dbReference>
<evidence type="ECO:0000256" key="2">
    <source>
        <dbReference type="ARBA" id="ARBA00005781"/>
    </source>
</evidence>
<dbReference type="InterPro" id="IPR008991">
    <property type="entry name" value="Translation_prot_SH3-like_sf"/>
</dbReference>
<dbReference type="EMBL" id="MK281453">
    <property type="protein sequence ID" value="QAA11404.1"/>
    <property type="molecule type" value="Genomic_DNA"/>
</dbReference>
<dbReference type="PRINTS" id="PR00061">
    <property type="entry name" value="RIBOSOMALL19"/>
</dbReference>
<keyword evidence="4 8" id="KW-0934">Plastid</keyword>
<dbReference type="GO" id="GO:0005762">
    <property type="term" value="C:mitochondrial large ribosomal subunit"/>
    <property type="evidence" value="ECO:0007669"/>
    <property type="project" value="TreeGrafter"/>
</dbReference>
<evidence type="ECO:0000256" key="1">
    <source>
        <dbReference type="ARBA" id="ARBA00004229"/>
    </source>
</evidence>
<dbReference type="PIRSF" id="PIRSF002191">
    <property type="entry name" value="Ribosomal_L19"/>
    <property type="match status" value="1"/>
</dbReference>
<reference evidence="8" key="1">
    <citation type="journal article" date="2019" name="Genome Biol. Evol.">
        <title>Plastid Genomes and Proteins Illuminate the Evolution of Eustigmatophyte Algae and Their Bacterial Endosymbionts.</title>
        <authorList>
            <person name="Sevcikova T."/>
            <person name="Yurchenko T."/>
            <person name="Fawley K.P."/>
            <person name="Amaral R."/>
            <person name="Strnad H."/>
            <person name="Santos L.M."/>
            <person name="Fawley M.W."/>
            <person name="Elias M."/>
        </authorList>
    </citation>
    <scope>NUCLEOTIDE SEQUENCE</scope>
</reference>
<name>A0A451FLZ3_9STRA</name>
<protein>
    <recommendedName>
        <fullName evidence="7">50S ribosomal protein L19, chloroplastic</fullName>
    </recommendedName>
</protein>
<dbReference type="PANTHER" id="PTHR15680">
    <property type="entry name" value="RIBOSOMAL PROTEIN L19"/>
    <property type="match status" value="1"/>
</dbReference>
<accession>A0A451FLZ3</accession>
<comment type="subcellular location">
    <subcellularLocation>
        <location evidence="1">Plastid</location>
        <location evidence="1">Chloroplast</location>
    </subcellularLocation>
</comment>
<dbReference type="GO" id="GO:0009507">
    <property type="term" value="C:chloroplast"/>
    <property type="evidence" value="ECO:0007669"/>
    <property type="project" value="UniProtKB-SubCell"/>
</dbReference>
<gene>
    <name evidence="8" type="primary">rpl19</name>
</gene>
<dbReference type="RefSeq" id="YP_009550468.1">
    <property type="nucleotide sequence ID" value="NC_040295.1"/>
</dbReference>
<dbReference type="Gene3D" id="2.30.30.790">
    <property type="match status" value="1"/>
</dbReference>
<comment type="similarity">
    <text evidence="2">Belongs to the bacterial ribosomal protein bL19 family.</text>
</comment>
<dbReference type="NCBIfam" id="TIGR01024">
    <property type="entry name" value="rplS_bact"/>
    <property type="match status" value="1"/>
</dbReference>